<dbReference type="Pfam" id="PF07715">
    <property type="entry name" value="Plug"/>
    <property type="match status" value="1"/>
</dbReference>
<dbReference type="NCBIfam" id="TIGR04056">
    <property type="entry name" value="OMP_RagA_SusC"/>
    <property type="match status" value="1"/>
</dbReference>
<dbReference type="EMBL" id="FOXH01000022">
    <property type="protein sequence ID" value="SFQ48401.1"/>
    <property type="molecule type" value="Genomic_DNA"/>
</dbReference>
<dbReference type="SUPFAM" id="SSF49464">
    <property type="entry name" value="Carboxypeptidase regulatory domain-like"/>
    <property type="match status" value="1"/>
</dbReference>
<dbReference type="InterPro" id="IPR008969">
    <property type="entry name" value="CarboxyPept-like_regulatory"/>
</dbReference>
<evidence type="ECO:0000313" key="12">
    <source>
        <dbReference type="EMBL" id="SFQ48401.1"/>
    </source>
</evidence>
<dbReference type="AlphaFoldDB" id="A0A1I5YVV7"/>
<feature type="domain" description="TonB-dependent receptor plug" evidence="11">
    <location>
        <begin position="137"/>
        <end position="242"/>
    </location>
</feature>
<evidence type="ECO:0000313" key="13">
    <source>
        <dbReference type="Proteomes" id="UP000199306"/>
    </source>
</evidence>
<keyword evidence="13" id="KW-1185">Reference proteome</keyword>
<evidence type="ECO:0000256" key="2">
    <source>
        <dbReference type="ARBA" id="ARBA00022448"/>
    </source>
</evidence>
<dbReference type="RefSeq" id="WP_092019716.1">
    <property type="nucleotide sequence ID" value="NZ_FOXH01000022.1"/>
</dbReference>
<dbReference type="OrthoDB" id="9768177at2"/>
<dbReference type="Gene3D" id="2.40.170.20">
    <property type="entry name" value="TonB-dependent receptor, beta-barrel domain"/>
    <property type="match status" value="1"/>
</dbReference>
<proteinExistence type="inferred from homology"/>
<name>A0A1I5YVV7_9BACT</name>
<evidence type="ECO:0000256" key="5">
    <source>
        <dbReference type="ARBA" id="ARBA00023077"/>
    </source>
</evidence>
<evidence type="ECO:0000256" key="1">
    <source>
        <dbReference type="ARBA" id="ARBA00004571"/>
    </source>
</evidence>
<evidence type="ECO:0000256" key="8">
    <source>
        <dbReference type="PROSITE-ProRule" id="PRU01360"/>
    </source>
</evidence>
<dbReference type="GO" id="GO:0009279">
    <property type="term" value="C:cell outer membrane"/>
    <property type="evidence" value="ECO:0007669"/>
    <property type="project" value="UniProtKB-SubCell"/>
</dbReference>
<dbReference type="InterPro" id="IPR039426">
    <property type="entry name" value="TonB-dep_rcpt-like"/>
</dbReference>
<dbReference type="STRING" id="1079859.SAMN04515674_12215"/>
<dbReference type="InterPro" id="IPR023997">
    <property type="entry name" value="TonB-dep_OMP_SusC/RagA_CS"/>
</dbReference>
<comment type="similarity">
    <text evidence="8 9">Belongs to the TonB-dependent receptor family.</text>
</comment>
<dbReference type="Pfam" id="PF13715">
    <property type="entry name" value="CarbopepD_reg_2"/>
    <property type="match status" value="1"/>
</dbReference>
<dbReference type="InterPro" id="IPR037066">
    <property type="entry name" value="Plug_dom_sf"/>
</dbReference>
<dbReference type="SUPFAM" id="SSF56935">
    <property type="entry name" value="Porins"/>
    <property type="match status" value="1"/>
</dbReference>
<feature type="domain" description="TonB-dependent receptor-like beta-barrel" evidence="10">
    <location>
        <begin position="467"/>
        <end position="1016"/>
    </location>
</feature>
<evidence type="ECO:0000256" key="7">
    <source>
        <dbReference type="ARBA" id="ARBA00023237"/>
    </source>
</evidence>
<dbReference type="InterPro" id="IPR012910">
    <property type="entry name" value="Plug_dom"/>
</dbReference>
<keyword evidence="5 9" id="KW-0798">TonB box</keyword>
<dbReference type="InterPro" id="IPR023996">
    <property type="entry name" value="TonB-dep_OMP_SusC/RagA"/>
</dbReference>
<keyword evidence="3 8" id="KW-1134">Transmembrane beta strand</keyword>
<dbReference type="Pfam" id="PF00593">
    <property type="entry name" value="TonB_dep_Rec_b-barrel"/>
    <property type="match status" value="1"/>
</dbReference>
<evidence type="ECO:0000256" key="6">
    <source>
        <dbReference type="ARBA" id="ARBA00023136"/>
    </source>
</evidence>
<dbReference type="InterPro" id="IPR000531">
    <property type="entry name" value="Beta-barrel_TonB"/>
</dbReference>
<organism evidence="12 13">
    <name type="scientific">Pseudarcicella hirudinis</name>
    <dbReference type="NCBI Taxonomy" id="1079859"/>
    <lineage>
        <taxon>Bacteria</taxon>
        <taxon>Pseudomonadati</taxon>
        <taxon>Bacteroidota</taxon>
        <taxon>Cytophagia</taxon>
        <taxon>Cytophagales</taxon>
        <taxon>Flectobacillaceae</taxon>
        <taxon>Pseudarcicella</taxon>
    </lineage>
</organism>
<accession>A0A1I5YVV7</accession>
<dbReference type="FunFam" id="2.170.130.10:FF:000008">
    <property type="entry name" value="SusC/RagA family TonB-linked outer membrane protein"/>
    <property type="match status" value="1"/>
</dbReference>
<evidence type="ECO:0000256" key="3">
    <source>
        <dbReference type="ARBA" id="ARBA00022452"/>
    </source>
</evidence>
<keyword evidence="4 8" id="KW-0812">Transmembrane</keyword>
<keyword evidence="2 8" id="KW-0813">Transport</keyword>
<dbReference type="Proteomes" id="UP000199306">
    <property type="component" value="Unassembled WGS sequence"/>
</dbReference>
<comment type="subcellular location">
    <subcellularLocation>
        <location evidence="1 8">Cell outer membrane</location>
        <topology evidence="1 8">Multi-pass membrane protein</topology>
    </subcellularLocation>
</comment>
<dbReference type="NCBIfam" id="TIGR04057">
    <property type="entry name" value="SusC_RagA_signa"/>
    <property type="match status" value="1"/>
</dbReference>
<evidence type="ECO:0000256" key="4">
    <source>
        <dbReference type="ARBA" id="ARBA00022692"/>
    </source>
</evidence>
<reference evidence="12 13" key="1">
    <citation type="submission" date="2016-10" db="EMBL/GenBank/DDBJ databases">
        <authorList>
            <person name="de Groot N.N."/>
        </authorList>
    </citation>
    <scope>NUCLEOTIDE SEQUENCE [LARGE SCALE GENOMIC DNA]</scope>
    <source>
        <strain evidence="13">E92,LMG 26720,CCM 7988</strain>
    </source>
</reference>
<gene>
    <name evidence="12" type="ORF">SAMN04515674_12215</name>
</gene>
<evidence type="ECO:0000259" key="10">
    <source>
        <dbReference type="Pfam" id="PF00593"/>
    </source>
</evidence>
<evidence type="ECO:0000256" key="9">
    <source>
        <dbReference type="RuleBase" id="RU003357"/>
    </source>
</evidence>
<protein>
    <submittedName>
        <fullName evidence="12">TonB-linked outer membrane protein, SusC/RagA family</fullName>
    </submittedName>
</protein>
<keyword evidence="7 8" id="KW-0998">Cell outer membrane</keyword>
<keyword evidence="6 8" id="KW-0472">Membrane</keyword>
<dbReference type="Gene3D" id="2.60.40.1120">
    <property type="entry name" value="Carboxypeptidase-like, regulatory domain"/>
    <property type="match status" value="1"/>
</dbReference>
<evidence type="ECO:0000259" key="11">
    <source>
        <dbReference type="Pfam" id="PF07715"/>
    </source>
</evidence>
<sequence>MHFFTNFRKLLLSACIFLCISAGDEFRVLAEGNHLSHRNQTAELIVTGTIVSTENNEPIPGVNILVKGTKSGASSKADGSFSIKVPNEKSVLIFSSIGYITQEIVVGNQKNLKVVLSADTKSLEEVVVVGYGEVKRNNLTGATASIGAKDIEDRPVARLENALAGQLPGVDVRTTSGEPGSDIQIRIRGTGSINSSNDPLYVVDGVPVDDIKGLNPGDIKTLDVLKDAASAAIYGSRGSNGVVLITTKRGGQGKLSIQFNASKSLSRVEGRLNMMNPQQWIEFRKADIDKKWVDKGKTDKKDYKASDSQEFRAAELKITGPISSANANATYMYDPRWAYGTDSLDYVDWNDAFFGNTGSLDNYQITLSGGKDNTNYSVSGSYLTQKGIVVNTGYDRATLRANFDSKVNRVLKFGMTLAPSIEWRTGSGQTDGKDRAGMQAIGEPPISDKGVGAYAGLGGLPTYKWSGRYASPIGYLEKVIANRTRNKLNANVYLDFNLTNNLVFKIVGGADIYSNIDDTWVPSTALRADLAGTAYSDRSQGSTYHYLGQGTLNYNKKIGKEHDLSVLLGYAVETTKFNSSQQRANNFPNDWSNLFDISVATTTINTIYSGKNALISYFGRVQYDFKDKYLLSASIRRDGSSKFGNTNQWGIFPAAAAAWKVSRENFMKNVNFISDLKLRASYGVSGNNRIPDNAQFALLGNYNYNLGGAAAVIKGYAPTSFENSYLGWETNKSYNLGLDFGILSNSIQASVDYYSRTTSDLLLNAPVSSLTGFTNSWQNVGDILNRGLELSLSTQKRIGKFRWNTTVNVSYNTNEVLKLGNDNTPIPTGFSGLTSIIQVGQPIGSFKLYDVIGVYKDQADVDSSPHMAKTLPGDSKYRDVNNDGKIDDNDRTIVGNPQAPFYYGLKTDVTYQNFNLSILMNAQTGGKIYSMIGRSIDRSTSESLYNRLATWADRWQSPEQPGNGIIPGNYATTGSYYDTRWLYSSDYLRVKNITLSYMVPPMKWFSYARVYVSVENPFIWHKYTGGYTPEAQSPVATDGGDYGGYPQSKTYSLGINLTF</sequence>
<dbReference type="InterPro" id="IPR036942">
    <property type="entry name" value="Beta-barrel_TonB_sf"/>
</dbReference>
<dbReference type="Gene3D" id="2.170.130.10">
    <property type="entry name" value="TonB-dependent receptor, plug domain"/>
    <property type="match status" value="1"/>
</dbReference>
<dbReference type="PROSITE" id="PS52016">
    <property type="entry name" value="TONB_DEPENDENT_REC_3"/>
    <property type="match status" value="1"/>
</dbReference>